<name>A0ABV4B274_9BURK</name>
<evidence type="ECO:0000256" key="3">
    <source>
        <dbReference type="ARBA" id="ARBA00022553"/>
    </source>
</evidence>
<dbReference type="Gene3D" id="3.40.50.2300">
    <property type="match status" value="1"/>
</dbReference>
<dbReference type="SMART" id="SM00388">
    <property type="entry name" value="HisKA"/>
    <property type="match status" value="1"/>
</dbReference>
<keyword evidence="7" id="KW-0812">Transmembrane</keyword>
<evidence type="ECO:0000313" key="11">
    <source>
        <dbReference type="Proteomes" id="UP001562178"/>
    </source>
</evidence>
<dbReference type="InterPro" id="IPR001789">
    <property type="entry name" value="Sig_transdc_resp-reg_receiver"/>
</dbReference>
<feature type="modified residue" description="4-aspartylphosphate" evidence="6">
    <location>
        <position position="522"/>
    </location>
</feature>
<dbReference type="PANTHER" id="PTHR43047">
    <property type="entry name" value="TWO-COMPONENT HISTIDINE PROTEIN KINASE"/>
    <property type="match status" value="1"/>
</dbReference>
<dbReference type="Proteomes" id="UP001562178">
    <property type="component" value="Unassembled WGS sequence"/>
</dbReference>
<dbReference type="EC" id="2.7.13.3" evidence="2"/>
<keyword evidence="10" id="KW-0067">ATP-binding</keyword>
<keyword evidence="7" id="KW-1133">Transmembrane helix</keyword>
<dbReference type="CDD" id="cd00156">
    <property type="entry name" value="REC"/>
    <property type="match status" value="1"/>
</dbReference>
<evidence type="ECO:0000256" key="1">
    <source>
        <dbReference type="ARBA" id="ARBA00000085"/>
    </source>
</evidence>
<dbReference type="PROSITE" id="PS50109">
    <property type="entry name" value="HIS_KIN"/>
    <property type="match status" value="1"/>
</dbReference>
<dbReference type="Pfam" id="PF02518">
    <property type="entry name" value="HATPase_c"/>
    <property type="match status" value="1"/>
</dbReference>
<dbReference type="InterPro" id="IPR036890">
    <property type="entry name" value="HATPase_C_sf"/>
</dbReference>
<dbReference type="SMART" id="SM00448">
    <property type="entry name" value="REC"/>
    <property type="match status" value="1"/>
</dbReference>
<evidence type="ECO:0000256" key="7">
    <source>
        <dbReference type="SAM" id="Phobius"/>
    </source>
</evidence>
<dbReference type="SUPFAM" id="SSF47384">
    <property type="entry name" value="Homodimeric domain of signal transducing histidine kinase"/>
    <property type="match status" value="1"/>
</dbReference>
<dbReference type="Pfam" id="PF00512">
    <property type="entry name" value="HisKA"/>
    <property type="match status" value="1"/>
</dbReference>
<evidence type="ECO:0000256" key="5">
    <source>
        <dbReference type="ARBA" id="ARBA00022777"/>
    </source>
</evidence>
<feature type="transmembrane region" description="Helical" evidence="7">
    <location>
        <begin position="28"/>
        <end position="45"/>
    </location>
</feature>
<dbReference type="Gene3D" id="1.10.287.130">
    <property type="match status" value="1"/>
</dbReference>
<dbReference type="PRINTS" id="PR00344">
    <property type="entry name" value="BCTRLSENSOR"/>
</dbReference>
<keyword evidence="11" id="KW-1185">Reference proteome</keyword>
<dbReference type="InterPro" id="IPR003594">
    <property type="entry name" value="HATPase_dom"/>
</dbReference>
<dbReference type="SMART" id="SM00387">
    <property type="entry name" value="HATPase_c"/>
    <property type="match status" value="1"/>
</dbReference>
<evidence type="ECO:0000259" key="9">
    <source>
        <dbReference type="PROSITE" id="PS50110"/>
    </source>
</evidence>
<feature type="domain" description="Response regulatory" evidence="9">
    <location>
        <begin position="471"/>
        <end position="588"/>
    </location>
</feature>
<dbReference type="PROSITE" id="PS50110">
    <property type="entry name" value="RESPONSE_REGULATORY"/>
    <property type="match status" value="1"/>
</dbReference>
<dbReference type="GO" id="GO:0005524">
    <property type="term" value="F:ATP binding"/>
    <property type="evidence" value="ECO:0007669"/>
    <property type="project" value="UniProtKB-KW"/>
</dbReference>
<proteinExistence type="predicted"/>
<dbReference type="InterPro" id="IPR011006">
    <property type="entry name" value="CheY-like_superfamily"/>
</dbReference>
<feature type="transmembrane region" description="Helical" evidence="7">
    <location>
        <begin position="123"/>
        <end position="149"/>
    </location>
</feature>
<dbReference type="SUPFAM" id="SSF52172">
    <property type="entry name" value="CheY-like"/>
    <property type="match status" value="1"/>
</dbReference>
<dbReference type="RefSeq" id="WP_369460010.1">
    <property type="nucleotide sequence ID" value="NZ_JBGBDC010000004.1"/>
</dbReference>
<evidence type="ECO:0000256" key="6">
    <source>
        <dbReference type="PROSITE-ProRule" id="PRU00169"/>
    </source>
</evidence>
<dbReference type="SUPFAM" id="SSF55874">
    <property type="entry name" value="ATPase domain of HSP90 chaperone/DNA topoisomerase II/histidine kinase"/>
    <property type="match status" value="1"/>
</dbReference>
<dbReference type="InterPro" id="IPR003661">
    <property type="entry name" value="HisK_dim/P_dom"/>
</dbReference>
<evidence type="ECO:0000256" key="2">
    <source>
        <dbReference type="ARBA" id="ARBA00012438"/>
    </source>
</evidence>
<keyword evidence="4" id="KW-0808">Transferase</keyword>
<dbReference type="InterPro" id="IPR005467">
    <property type="entry name" value="His_kinase_dom"/>
</dbReference>
<feature type="transmembrane region" description="Helical" evidence="7">
    <location>
        <begin position="52"/>
        <end position="74"/>
    </location>
</feature>
<evidence type="ECO:0000313" key="10">
    <source>
        <dbReference type="EMBL" id="MEY2251579.1"/>
    </source>
</evidence>
<comment type="caution">
    <text evidence="10">The sequence shown here is derived from an EMBL/GenBank/DDBJ whole genome shotgun (WGS) entry which is preliminary data.</text>
</comment>
<keyword evidence="10" id="KW-0547">Nucleotide-binding</keyword>
<accession>A0ABV4B274</accession>
<reference evidence="10 11" key="1">
    <citation type="journal article" date="2016" name="Int. J. Syst. Evol. Microbiol.">
        <title>Description of Comamonas sediminis sp. nov., isolated from lagoon sediments.</title>
        <authorList>
            <person name="Subhash Y."/>
            <person name="Bang J.J."/>
            <person name="You T.H."/>
            <person name="Lee S.S."/>
        </authorList>
    </citation>
    <scope>NUCLEOTIDE SEQUENCE [LARGE SCALE GENOMIC DNA]</scope>
    <source>
        <strain evidence="10 11">JCM 31169</strain>
    </source>
</reference>
<dbReference type="InterPro" id="IPR004358">
    <property type="entry name" value="Sig_transdc_His_kin-like_C"/>
</dbReference>
<evidence type="ECO:0000259" key="8">
    <source>
        <dbReference type="PROSITE" id="PS50109"/>
    </source>
</evidence>
<dbReference type="Gene3D" id="3.30.565.10">
    <property type="entry name" value="Histidine kinase-like ATPase, C-terminal domain"/>
    <property type="match status" value="1"/>
</dbReference>
<keyword evidence="5" id="KW-0418">Kinase</keyword>
<dbReference type="PANTHER" id="PTHR43047:SF9">
    <property type="entry name" value="HISTIDINE KINASE"/>
    <property type="match status" value="1"/>
</dbReference>
<evidence type="ECO:0000256" key="4">
    <source>
        <dbReference type="ARBA" id="ARBA00022679"/>
    </source>
</evidence>
<keyword evidence="7" id="KW-0472">Membrane</keyword>
<organism evidence="10 11">
    <name type="scientific">Comamonas sediminis</name>
    <dbReference type="NCBI Taxonomy" id="1783360"/>
    <lineage>
        <taxon>Bacteria</taxon>
        <taxon>Pseudomonadati</taxon>
        <taxon>Pseudomonadota</taxon>
        <taxon>Betaproteobacteria</taxon>
        <taxon>Burkholderiales</taxon>
        <taxon>Comamonadaceae</taxon>
        <taxon>Comamonas</taxon>
    </lineage>
</organism>
<gene>
    <name evidence="10" type="ORF">AB7A72_11245</name>
</gene>
<protein>
    <recommendedName>
        <fullName evidence="2">histidine kinase</fullName>
        <ecNumber evidence="2">2.7.13.3</ecNumber>
    </recommendedName>
</protein>
<dbReference type="EMBL" id="JBGBDC010000004">
    <property type="protein sequence ID" value="MEY2251579.1"/>
    <property type="molecule type" value="Genomic_DNA"/>
</dbReference>
<sequence length="590" mass="64084">MPNDASLAPLCAAEQTALVDLLYRQSHAMLFINFVIPIPAVAVFWSHLPHALLLAWGASIMLVTLARIALARGWSRHTQNPAMAARADASRVWAWRFAVACGLSSALWGAMGWAFYLSDQPQLLAFLAFVIAGMSCGSITSFAAFPPAAVAAQTLLILPFAVRNLGQGHGLPLVYGVFALCLYGANLFYTRVSYRTLVDSVRLRFENAALVDQLKKERDRAETANRAKSKFLAAASHDLRQPLHALGLFLDSLQRSALSERQAEVLGHARAASVAASEMLTTLLDYSRVEAGVVRTQEAPFAIQPLLSALEREFGAQADAAGLVYRSRETTAAALADKALVDLVMRNLLSNALRYTQTGGVLVACRRRGQQLALEVWDTGCGIAPEHLQSIFEEFHQLGNPERDRRKGLGLGLAIAQRLALQLHTRIDVRSLPGRGSVFRLCLPLWSGALQSVPDPLAAPAASEDRLAGLHIVVIDDDEAARRAMQSLLESWHCHCTCAESGPDALQQLSATKQPPDAIITDFRLRNGETGKEALQLLREHGQHPVPAIIVTGDTSPQRLRDAQSTAALLLHKPVSTADLQQALIRLLHP</sequence>
<dbReference type="Pfam" id="PF00072">
    <property type="entry name" value="Response_reg"/>
    <property type="match status" value="1"/>
</dbReference>
<dbReference type="InterPro" id="IPR036097">
    <property type="entry name" value="HisK_dim/P_sf"/>
</dbReference>
<feature type="domain" description="Histidine kinase" evidence="8">
    <location>
        <begin position="234"/>
        <end position="447"/>
    </location>
</feature>
<keyword evidence="3 6" id="KW-0597">Phosphoprotein</keyword>
<feature type="transmembrane region" description="Helical" evidence="7">
    <location>
        <begin position="94"/>
        <end position="116"/>
    </location>
</feature>
<feature type="transmembrane region" description="Helical" evidence="7">
    <location>
        <begin position="169"/>
        <end position="189"/>
    </location>
</feature>
<comment type="catalytic activity">
    <reaction evidence="1">
        <text>ATP + protein L-histidine = ADP + protein N-phospho-L-histidine.</text>
        <dbReference type="EC" id="2.7.13.3"/>
    </reaction>
</comment>
<dbReference type="CDD" id="cd00082">
    <property type="entry name" value="HisKA"/>
    <property type="match status" value="1"/>
</dbReference>